<dbReference type="RefSeq" id="WP_125715341.1">
    <property type="nucleotide sequence ID" value="NZ_JBHTOP010000028.1"/>
</dbReference>
<name>A0ABW4JAP1_9LACO</name>
<accession>A0ABW4JAP1</accession>
<reference evidence="2" key="1">
    <citation type="journal article" date="2019" name="Int. J. Syst. Evol. Microbiol.">
        <title>The Global Catalogue of Microorganisms (GCM) 10K type strain sequencing project: providing services to taxonomists for standard genome sequencing and annotation.</title>
        <authorList>
            <consortium name="The Broad Institute Genomics Platform"/>
            <consortium name="The Broad Institute Genome Sequencing Center for Infectious Disease"/>
            <person name="Wu L."/>
            <person name="Ma J."/>
        </authorList>
    </citation>
    <scope>NUCLEOTIDE SEQUENCE [LARGE SCALE GENOMIC DNA]</scope>
    <source>
        <strain evidence="2">CCM 8896</strain>
    </source>
</reference>
<comment type="caution">
    <text evidence="1">The sequence shown here is derived from an EMBL/GenBank/DDBJ whole genome shotgun (WGS) entry which is preliminary data.</text>
</comment>
<sequence length="122" mass="14195">MADIFKQSAQRLNDWVQKRRVKQHAQAVEHVEPDYSTIFAGKWAFIDAHTKKEHAMLIDQDLKITIDHKKLDGHIIGLSSELLTFLDHYGFQLKIFAQDRRPAKIYDESSGETYDIVDRNTP</sequence>
<protein>
    <submittedName>
        <fullName evidence="1">DUF4828 domain-containing protein</fullName>
    </submittedName>
</protein>
<dbReference type="Pfam" id="PF16110">
    <property type="entry name" value="DUF4828"/>
    <property type="match status" value="1"/>
</dbReference>
<organism evidence="1 2">
    <name type="scientific">Agrilactobacillus yilanensis</name>
    <dbReference type="NCBI Taxonomy" id="2485997"/>
    <lineage>
        <taxon>Bacteria</taxon>
        <taxon>Bacillati</taxon>
        <taxon>Bacillota</taxon>
        <taxon>Bacilli</taxon>
        <taxon>Lactobacillales</taxon>
        <taxon>Lactobacillaceae</taxon>
        <taxon>Agrilactobacillus</taxon>
    </lineage>
</organism>
<dbReference type="EMBL" id="JBHTOP010000028">
    <property type="protein sequence ID" value="MFD1672973.1"/>
    <property type="molecule type" value="Genomic_DNA"/>
</dbReference>
<gene>
    <name evidence="1" type="ORF">ACFQ5M_12800</name>
</gene>
<keyword evidence="2" id="KW-1185">Reference proteome</keyword>
<dbReference type="InterPro" id="IPR032254">
    <property type="entry name" value="DUF4828"/>
</dbReference>
<evidence type="ECO:0000313" key="1">
    <source>
        <dbReference type="EMBL" id="MFD1672973.1"/>
    </source>
</evidence>
<dbReference type="Proteomes" id="UP001597267">
    <property type="component" value="Unassembled WGS sequence"/>
</dbReference>
<evidence type="ECO:0000313" key="2">
    <source>
        <dbReference type="Proteomes" id="UP001597267"/>
    </source>
</evidence>
<proteinExistence type="predicted"/>